<dbReference type="InterPro" id="IPR004437">
    <property type="entry name" value="ParB/RepB/Spo0J"/>
</dbReference>
<dbReference type="OrthoDB" id="9802051at2"/>
<dbReference type="InterPro" id="IPR050336">
    <property type="entry name" value="Chromosome_partition/occlusion"/>
</dbReference>
<dbReference type="InterPro" id="IPR057240">
    <property type="entry name" value="ParB_dimer_C"/>
</dbReference>
<gene>
    <name evidence="6" type="ORF">FMM06_15495</name>
</gene>
<dbReference type="FunFam" id="1.10.10.2830:FF:000001">
    <property type="entry name" value="Chromosome partitioning protein ParB"/>
    <property type="match status" value="1"/>
</dbReference>
<dbReference type="AlphaFoldDB" id="A0A552UA07"/>
<dbReference type="SMART" id="SM00470">
    <property type="entry name" value="ParB"/>
    <property type="match status" value="1"/>
</dbReference>
<dbReference type="Gene3D" id="1.10.10.2830">
    <property type="match status" value="1"/>
</dbReference>
<reference evidence="6 7" key="1">
    <citation type="submission" date="2019-07" db="EMBL/GenBank/DDBJ databases">
        <title>Novel species isolated from glacier.</title>
        <authorList>
            <person name="Liu Q."/>
            <person name="Xin Y.-H."/>
        </authorList>
    </citation>
    <scope>NUCLEOTIDE SEQUENCE [LARGE SCALE GENOMIC DNA]</scope>
    <source>
        <strain evidence="6 7">LB1R16</strain>
    </source>
</reference>
<dbReference type="PANTHER" id="PTHR33375">
    <property type="entry name" value="CHROMOSOME-PARTITIONING PROTEIN PARB-RELATED"/>
    <property type="match status" value="1"/>
</dbReference>
<protein>
    <submittedName>
        <fullName evidence="6">ParB/RepB/Spo0J family partition protein</fullName>
    </submittedName>
</protein>
<comment type="function">
    <text evidence="4">Involved in chromosome partition. Localize to both poles of the predivisional cell following completion of DNA replication. Binds to the DNA origin of replication.</text>
</comment>
<evidence type="ECO:0000256" key="1">
    <source>
        <dbReference type="ARBA" id="ARBA00006295"/>
    </source>
</evidence>
<dbReference type="Proteomes" id="UP000317894">
    <property type="component" value="Unassembled WGS sequence"/>
</dbReference>
<dbReference type="NCBIfam" id="TIGR00180">
    <property type="entry name" value="parB_part"/>
    <property type="match status" value="1"/>
</dbReference>
<accession>A0A552UA07</accession>
<dbReference type="SUPFAM" id="SSF109709">
    <property type="entry name" value="KorB DNA-binding domain-like"/>
    <property type="match status" value="1"/>
</dbReference>
<sequence>MKHGLGRGLSALMEEVAGTAPLSAPPRNIAVASIDPRPGQPRKHFDAAAMAELVESIRHAGVLQPLLLRPNKPDNGRYEIVAGERRWRAAQAAGLHEVPALVRDLQDNQAAEFAIVENVQRADLNPIEEADAYARLHYDYHYSHENIASGVGKSRSHVTNMIRLRDLPEGVLDAVRGGKLAMGHARALLGHPEAEALAAKAIAGGWSVRQVEAAVKVGVPAKPKRAAAPRDENVAALEAQLGEALGLRVRIEEGVVSLHYSDLDQLDLICARLGGEGRF</sequence>
<dbReference type="Pfam" id="PF17762">
    <property type="entry name" value="HTH_ParB"/>
    <property type="match status" value="1"/>
</dbReference>
<dbReference type="FunFam" id="3.90.1530.30:FF:000001">
    <property type="entry name" value="Chromosome partitioning protein ParB"/>
    <property type="match status" value="1"/>
</dbReference>
<dbReference type="InterPro" id="IPR041468">
    <property type="entry name" value="HTH_ParB/Spo0J"/>
</dbReference>
<name>A0A552UA07_9SPHN</name>
<evidence type="ECO:0000256" key="3">
    <source>
        <dbReference type="ARBA" id="ARBA00023125"/>
    </source>
</evidence>
<dbReference type="Pfam" id="PF23552">
    <property type="entry name" value="ParB_C"/>
    <property type="match status" value="1"/>
</dbReference>
<dbReference type="GO" id="GO:0005694">
    <property type="term" value="C:chromosome"/>
    <property type="evidence" value="ECO:0007669"/>
    <property type="project" value="TreeGrafter"/>
</dbReference>
<keyword evidence="7" id="KW-1185">Reference proteome</keyword>
<organism evidence="6 7">
    <name type="scientific">Glacieibacterium frigidum</name>
    <dbReference type="NCBI Taxonomy" id="2593303"/>
    <lineage>
        <taxon>Bacteria</taxon>
        <taxon>Pseudomonadati</taxon>
        <taxon>Pseudomonadota</taxon>
        <taxon>Alphaproteobacteria</taxon>
        <taxon>Sphingomonadales</taxon>
        <taxon>Sphingosinicellaceae</taxon>
        <taxon>Glacieibacterium</taxon>
    </lineage>
</organism>
<proteinExistence type="inferred from homology"/>
<dbReference type="Gene3D" id="3.90.1530.30">
    <property type="match status" value="1"/>
</dbReference>
<dbReference type="GO" id="GO:0003677">
    <property type="term" value="F:DNA binding"/>
    <property type="evidence" value="ECO:0007669"/>
    <property type="project" value="UniProtKB-KW"/>
</dbReference>
<evidence type="ECO:0000259" key="5">
    <source>
        <dbReference type="SMART" id="SM00470"/>
    </source>
</evidence>
<dbReference type="InterPro" id="IPR036086">
    <property type="entry name" value="ParB/Sulfiredoxin_sf"/>
</dbReference>
<comment type="caution">
    <text evidence="6">The sequence shown here is derived from an EMBL/GenBank/DDBJ whole genome shotgun (WGS) entry which is preliminary data.</text>
</comment>
<evidence type="ECO:0000256" key="4">
    <source>
        <dbReference type="ARBA" id="ARBA00025472"/>
    </source>
</evidence>
<evidence type="ECO:0000256" key="2">
    <source>
        <dbReference type="ARBA" id="ARBA00022829"/>
    </source>
</evidence>
<dbReference type="SUPFAM" id="SSF110849">
    <property type="entry name" value="ParB/Sulfiredoxin"/>
    <property type="match status" value="1"/>
</dbReference>
<dbReference type="Pfam" id="PF02195">
    <property type="entry name" value="ParB_N"/>
    <property type="match status" value="1"/>
</dbReference>
<dbReference type="InterPro" id="IPR003115">
    <property type="entry name" value="ParB_N"/>
</dbReference>
<evidence type="ECO:0000313" key="6">
    <source>
        <dbReference type="EMBL" id="TRW15054.1"/>
    </source>
</evidence>
<dbReference type="PANTHER" id="PTHR33375:SF1">
    <property type="entry name" value="CHROMOSOME-PARTITIONING PROTEIN PARB-RELATED"/>
    <property type="match status" value="1"/>
</dbReference>
<dbReference type="EMBL" id="VJWA01000002">
    <property type="protein sequence ID" value="TRW15054.1"/>
    <property type="molecule type" value="Genomic_DNA"/>
</dbReference>
<comment type="similarity">
    <text evidence="1">Belongs to the ParB family.</text>
</comment>
<dbReference type="GO" id="GO:0007059">
    <property type="term" value="P:chromosome segregation"/>
    <property type="evidence" value="ECO:0007669"/>
    <property type="project" value="UniProtKB-KW"/>
</dbReference>
<keyword evidence="3" id="KW-0238">DNA-binding</keyword>
<dbReference type="RefSeq" id="WP_144335223.1">
    <property type="nucleotide sequence ID" value="NZ_VJWA01000002.1"/>
</dbReference>
<dbReference type="CDD" id="cd16393">
    <property type="entry name" value="SPO0J_N"/>
    <property type="match status" value="1"/>
</dbReference>
<keyword evidence="2" id="KW-0159">Chromosome partition</keyword>
<feature type="domain" description="ParB-like N-terminal" evidence="5">
    <location>
        <begin position="27"/>
        <end position="119"/>
    </location>
</feature>
<evidence type="ECO:0000313" key="7">
    <source>
        <dbReference type="Proteomes" id="UP000317894"/>
    </source>
</evidence>